<feature type="transmembrane region" description="Helical" evidence="6">
    <location>
        <begin position="88"/>
        <end position="104"/>
    </location>
</feature>
<evidence type="ECO:0000256" key="5">
    <source>
        <dbReference type="SAM" id="MobiDB-lite"/>
    </source>
</evidence>
<feature type="compositionally biased region" description="Basic residues" evidence="5">
    <location>
        <begin position="43"/>
        <end position="61"/>
    </location>
</feature>
<dbReference type="InterPro" id="IPR010432">
    <property type="entry name" value="RDD"/>
</dbReference>
<keyword evidence="2 6" id="KW-0812">Transmembrane</keyword>
<comment type="subcellular location">
    <subcellularLocation>
        <location evidence="1">Membrane</location>
        <topology evidence="1">Multi-pass membrane protein</topology>
    </subcellularLocation>
</comment>
<keyword evidence="4 6" id="KW-0472">Membrane</keyword>
<dbReference type="AlphaFoldDB" id="A0A075FVZ0"/>
<keyword evidence="3 6" id="KW-1133">Transmembrane helix</keyword>
<evidence type="ECO:0000259" key="7">
    <source>
        <dbReference type="Pfam" id="PF06271"/>
    </source>
</evidence>
<name>A0A075FVZ0_9EURY</name>
<accession>A0A075FVZ0</accession>
<proteinExistence type="predicted"/>
<protein>
    <recommendedName>
        <fullName evidence="7">RDD domain-containing protein</fullName>
    </recommendedName>
</protein>
<organism evidence="8">
    <name type="scientific">uncultured marine group II/III euryarchaeote AD1000_66_E09</name>
    <dbReference type="NCBI Taxonomy" id="1457798"/>
    <lineage>
        <taxon>Archaea</taxon>
        <taxon>Methanobacteriati</taxon>
        <taxon>Methanobacteriota</taxon>
        <taxon>environmental samples</taxon>
    </lineage>
</organism>
<evidence type="ECO:0000256" key="4">
    <source>
        <dbReference type="ARBA" id="ARBA00023136"/>
    </source>
</evidence>
<evidence type="ECO:0000313" key="8">
    <source>
        <dbReference type="EMBL" id="AIE95488.1"/>
    </source>
</evidence>
<feature type="transmembrane region" description="Helical" evidence="6">
    <location>
        <begin position="156"/>
        <end position="177"/>
    </location>
</feature>
<dbReference type="EMBL" id="KF900453">
    <property type="protein sequence ID" value="AIE95488.1"/>
    <property type="molecule type" value="Genomic_DNA"/>
</dbReference>
<feature type="region of interest" description="Disordered" evidence="5">
    <location>
        <begin position="1"/>
        <end position="66"/>
    </location>
</feature>
<feature type="domain" description="RDD" evidence="7">
    <location>
        <begin position="103"/>
        <end position="221"/>
    </location>
</feature>
<sequence length="271" mass="30199">MGLLEKADKIRSGEGVQEAPPAAPTPPPTTVLEPEPVHEAPKKKPRSRRRERKARTPRARRAREVKTLPDGFEEVTSGQRLIRRGSDFAVSYGWCIPILAINAWGVYADFTYFIILGLLLMLFNLGFMPRSTGRTVGNWISRTAYVNSKGIAPNPYYLLIKGLTFVVVLVGVLMVATSIQDIGETSGQVLLGIGLALLFPSMVDYLFYRFKRDNMGLWDTLFGGVWLVRTTKTAEAKGWLKRLEQLGDYSAERGWLQDKEASEATSTDGTE</sequence>
<evidence type="ECO:0000256" key="1">
    <source>
        <dbReference type="ARBA" id="ARBA00004141"/>
    </source>
</evidence>
<evidence type="ECO:0000256" key="6">
    <source>
        <dbReference type="SAM" id="Phobius"/>
    </source>
</evidence>
<evidence type="ECO:0000256" key="2">
    <source>
        <dbReference type="ARBA" id="ARBA00022692"/>
    </source>
</evidence>
<dbReference type="GO" id="GO:0016020">
    <property type="term" value="C:membrane"/>
    <property type="evidence" value="ECO:0007669"/>
    <property type="project" value="UniProtKB-SubCell"/>
</dbReference>
<feature type="transmembrane region" description="Helical" evidence="6">
    <location>
        <begin position="110"/>
        <end position="127"/>
    </location>
</feature>
<evidence type="ECO:0000256" key="3">
    <source>
        <dbReference type="ARBA" id="ARBA00022989"/>
    </source>
</evidence>
<reference evidence="8" key="1">
    <citation type="journal article" date="2014" name="Genome Biol. Evol.">
        <title>Pangenome evidence for extensive interdomain horizontal transfer affecting lineage core and shell genes in uncultured planktonic thaumarchaeota and euryarchaeota.</title>
        <authorList>
            <person name="Deschamps P."/>
            <person name="Zivanovic Y."/>
            <person name="Moreira D."/>
            <person name="Rodriguez-Valera F."/>
            <person name="Lopez-Garcia P."/>
        </authorList>
    </citation>
    <scope>NUCLEOTIDE SEQUENCE</scope>
</reference>
<feature type="compositionally biased region" description="Basic and acidic residues" evidence="5">
    <location>
        <begin position="1"/>
        <end position="12"/>
    </location>
</feature>
<feature type="transmembrane region" description="Helical" evidence="6">
    <location>
        <begin position="189"/>
        <end position="208"/>
    </location>
</feature>
<dbReference type="Pfam" id="PF06271">
    <property type="entry name" value="RDD"/>
    <property type="match status" value="1"/>
</dbReference>